<dbReference type="Proteomes" id="UP000019443">
    <property type="component" value="Chromosome"/>
</dbReference>
<name>W6RUZ3_9HYPH</name>
<dbReference type="eggNOG" id="COG1247">
    <property type="taxonomic scope" value="Bacteria"/>
</dbReference>
<dbReference type="HOGENOM" id="CLU_2938625_0_0_5"/>
<organism evidence="2 3">
    <name type="scientific">Rhizobium favelukesii</name>
    <dbReference type="NCBI Taxonomy" id="348824"/>
    <lineage>
        <taxon>Bacteria</taxon>
        <taxon>Pseudomonadati</taxon>
        <taxon>Pseudomonadota</taxon>
        <taxon>Alphaproteobacteria</taxon>
        <taxon>Hyphomicrobiales</taxon>
        <taxon>Rhizobiaceae</taxon>
        <taxon>Rhizobium/Agrobacterium group</taxon>
        <taxon>Rhizobium</taxon>
    </lineage>
</organism>
<protein>
    <submittedName>
        <fullName evidence="2">GCN5-related N-acetyltransferase</fullName>
    </submittedName>
</protein>
<sequence length="60" mass="6941">MDYARENGIRQLELAVSGENMAAIRCYEREGFHEAGRIPGGFMHDSREIDDIIMVRRIED</sequence>
<dbReference type="AlphaFoldDB" id="W6RUZ3"/>
<evidence type="ECO:0000313" key="3">
    <source>
        <dbReference type="Proteomes" id="UP000019443"/>
    </source>
</evidence>
<dbReference type="InterPro" id="IPR016181">
    <property type="entry name" value="Acyl_CoA_acyltransferase"/>
</dbReference>
<evidence type="ECO:0000313" key="2">
    <source>
        <dbReference type="EMBL" id="CDM58126.1"/>
    </source>
</evidence>
<dbReference type="GO" id="GO:0016747">
    <property type="term" value="F:acyltransferase activity, transferring groups other than amino-acyl groups"/>
    <property type="evidence" value="ECO:0007669"/>
    <property type="project" value="InterPro"/>
</dbReference>
<dbReference type="RefSeq" id="WP_374046198.1">
    <property type="nucleotide sequence ID" value="NZ_ATTO01000015.1"/>
</dbReference>
<dbReference type="InterPro" id="IPR000182">
    <property type="entry name" value="GNAT_dom"/>
</dbReference>
<dbReference type="PROSITE" id="PS51186">
    <property type="entry name" value="GNAT"/>
    <property type="match status" value="1"/>
</dbReference>
<dbReference type="Gene3D" id="3.40.630.30">
    <property type="match status" value="1"/>
</dbReference>
<evidence type="ECO:0000259" key="1">
    <source>
        <dbReference type="PROSITE" id="PS51186"/>
    </source>
</evidence>
<keyword evidence="3" id="KW-1185">Reference proteome</keyword>
<dbReference type="KEGG" id="rhl:LPU83_2471"/>
<reference evidence="2" key="1">
    <citation type="submission" date="2013-11" db="EMBL/GenBank/DDBJ databases">
        <title>Draft genome sequence of the broad-host-range Rhizobium sp. LPU83 strain, a member of the low-genetic diversity Oregon-like Rhizobium sp. group.</title>
        <authorList>
            <person name="Wibberg D."/>
            <person name="Puehler A."/>
            <person name="Schlueter A."/>
        </authorList>
    </citation>
    <scope>NUCLEOTIDE SEQUENCE [LARGE SCALE GENOMIC DNA]</scope>
    <source>
        <strain evidence="2">LPU83</strain>
    </source>
</reference>
<accession>W6RUZ3</accession>
<gene>
    <name evidence="2" type="ORF">LPU83_2471</name>
</gene>
<dbReference type="SUPFAM" id="SSF55729">
    <property type="entry name" value="Acyl-CoA N-acyltransferases (Nat)"/>
    <property type="match status" value="1"/>
</dbReference>
<dbReference type="PATRIC" id="fig|348824.6.peg.2662"/>
<dbReference type="EMBL" id="HG916852">
    <property type="protein sequence ID" value="CDM58126.1"/>
    <property type="molecule type" value="Genomic_DNA"/>
</dbReference>
<feature type="domain" description="N-acetyltransferase" evidence="1">
    <location>
        <begin position="1"/>
        <end position="59"/>
    </location>
</feature>
<proteinExistence type="predicted"/>